<evidence type="ECO:0000256" key="11">
    <source>
        <dbReference type="ARBA" id="ARBA00022840"/>
    </source>
</evidence>
<dbReference type="GO" id="GO:0046654">
    <property type="term" value="P:tetrahydrofolate biosynthetic process"/>
    <property type="evidence" value="ECO:0000318"/>
    <property type="project" value="GO_Central"/>
</dbReference>
<evidence type="ECO:0000256" key="8">
    <source>
        <dbReference type="ARBA" id="ARBA00022723"/>
    </source>
</evidence>
<dbReference type="PANTHER" id="PTHR20941:SF1">
    <property type="entry name" value="FOLIC ACID SYNTHESIS PROTEIN FOL1"/>
    <property type="match status" value="1"/>
</dbReference>
<evidence type="ECO:0000256" key="15">
    <source>
        <dbReference type="SAM" id="MobiDB-lite"/>
    </source>
</evidence>
<dbReference type="GO" id="GO:0005524">
    <property type="term" value="F:ATP binding"/>
    <property type="evidence" value="ECO:0007669"/>
    <property type="project" value="UniProtKB-KW"/>
</dbReference>
<dbReference type="GO" id="GO:0003848">
    <property type="term" value="F:2-amino-4-hydroxy-6-hydroxymethyldihydropteridine diphosphokinase activity"/>
    <property type="evidence" value="ECO:0007669"/>
    <property type="project" value="UniProtKB-EC"/>
</dbReference>
<dbReference type="FunFam" id="3.20.20.20:FF:000006">
    <property type="entry name" value="Dihydropteroate synthase"/>
    <property type="match status" value="1"/>
</dbReference>
<accession>B8CCL4</accession>
<dbReference type="InterPro" id="IPR011005">
    <property type="entry name" value="Dihydropteroate_synth-like_sf"/>
</dbReference>
<comment type="pathway">
    <text evidence="4">Cofactor biosynthesis; tetrahydrofolate biosynthesis; 7,8-dihydrofolate from 2-amino-4-hydroxy-6-hydroxymethyl-7,8-dihydropteridine diphosphate and 4-aminobenzoate: step 1/2.</text>
</comment>
<dbReference type="InParanoid" id="B8CCL4"/>
<dbReference type="Proteomes" id="UP000001449">
    <property type="component" value="Chromosome 14"/>
</dbReference>
<dbReference type="GO" id="GO:0046656">
    <property type="term" value="P:folic acid biosynthetic process"/>
    <property type="evidence" value="ECO:0007669"/>
    <property type="project" value="UniProtKB-KW"/>
</dbReference>
<dbReference type="EMBL" id="CM000649">
    <property type="protein sequence ID" value="EED88797.1"/>
    <property type="molecule type" value="Genomic_DNA"/>
</dbReference>
<keyword evidence="18" id="KW-1185">Reference proteome</keyword>
<dbReference type="InterPro" id="IPR006390">
    <property type="entry name" value="DHP_synth_dom"/>
</dbReference>
<evidence type="ECO:0000256" key="1">
    <source>
        <dbReference type="ARBA" id="ARBA00000012"/>
    </source>
</evidence>
<dbReference type="SUPFAM" id="SSF51717">
    <property type="entry name" value="Dihydropteroate synthetase-like"/>
    <property type="match status" value="1"/>
</dbReference>
<dbReference type="AlphaFoldDB" id="B8CCL4"/>
<dbReference type="GO" id="GO:0046872">
    <property type="term" value="F:metal ion binding"/>
    <property type="evidence" value="ECO:0007669"/>
    <property type="project" value="UniProtKB-KW"/>
</dbReference>
<dbReference type="PaxDb" id="35128-Thaps37471"/>
<dbReference type="HOGENOM" id="CLU_008023_2_1_1"/>
<evidence type="ECO:0000256" key="4">
    <source>
        <dbReference type="ARBA" id="ARBA00004763"/>
    </source>
</evidence>
<dbReference type="GO" id="GO:0004156">
    <property type="term" value="F:dihydropteroate synthase activity"/>
    <property type="evidence" value="ECO:0000318"/>
    <property type="project" value="GO_Central"/>
</dbReference>
<dbReference type="RefSeq" id="XP_002293788.1">
    <property type="nucleotide sequence ID" value="XM_002293752.1"/>
</dbReference>
<reference evidence="17 18" key="1">
    <citation type="journal article" date="2004" name="Science">
        <title>The genome of the diatom Thalassiosira pseudonana: ecology, evolution, and metabolism.</title>
        <authorList>
            <person name="Armbrust E.V."/>
            <person name="Berges J.A."/>
            <person name="Bowler C."/>
            <person name="Green B.R."/>
            <person name="Martinez D."/>
            <person name="Putnam N.H."/>
            <person name="Zhou S."/>
            <person name="Allen A.E."/>
            <person name="Apt K.E."/>
            <person name="Bechner M."/>
            <person name="Brzezinski M.A."/>
            <person name="Chaal B.K."/>
            <person name="Chiovitti A."/>
            <person name="Davis A.K."/>
            <person name="Demarest M.S."/>
            <person name="Detter J.C."/>
            <person name="Glavina T."/>
            <person name="Goodstein D."/>
            <person name="Hadi M.Z."/>
            <person name="Hellsten U."/>
            <person name="Hildebrand M."/>
            <person name="Jenkins B.D."/>
            <person name="Jurka J."/>
            <person name="Kapitonov V.V."/>
            <person name="Kroger N."/>
            <person name="Lau W.W."/>
            <person name="Lane T.W."/>
            <person name="Larimer F.W."/>
            <person name="Lippmeier J.C."/>
            <person name="Lucas S."/>
            <person name="Medina M."/>
            <person name="Montsant A."/>
            <person name="Obornik M."/>
            <person name="Parker M.S."/>
            <person name="Palenik B."/>
            <person name="Pazour G.J."/>
            <person name="Richardson P.M."/>
            <person name="Rynearson T.A."/>
            <person name="Saito M.A."/>
            <person name="Schwartz D.C."/>
            <person name="Thamatrakoln K."/>
            <person name="Valentin K."/>
            <person name="Vardi A."/>
            <person name="Wilkerson F.P."/>
            <person name="Rokhsar D.S."/>
        </authorList>
    </citation>
    <scope>NUCLEOTIDE SEQUENCE [LARGE SCALE GENOMIC DNA]</scope>
    <source>
        <strain evidence="17 18">CCMP1335</strain>
    </source>
</reference>
<comment type="catalytic activity">
    <reaction evidence="2">
        <text>6-hydroxymethyl-7,8-dihydropterin + ATP = (7,8-dihydropterin-6-yl)methyl diphosphate + AMP + H(+)</text>
        <dbReference type="Rhea" id="RHEA:11412"/>
        <dbReference type="ChEBI" id="CHEBI:15378"/>
        <dbReference type="ChEBI" id="CHEBI:30616"/>
        <dbReference type="ChEBI" id="CHEBI:44841"/>
        <dbReference type="ChEBI" id="CHEBI:72950"/>
        <dbReference type="ChEBI" id="CHEBI:456215"/>
        <dbReference type="EC" id="2.7.6.3"/>
    </reaction>
</comment>
<dbReference type="OMA" id="NIPHKLM"/>
<comment type="cofactor">
    <cofactor evidence="3">
        <name>Mg(2+)</name>
        <dbReference type="ChEBI" id="CHEBI:18420"/>
    </cofactor>
</comment>
<organism evidence="17 18">
    <name type="scientific">Thalassiosira pseudonana</name>
    <name type="common">Marine diatom</name>
    <name type="synonym">Cyclotella nana</name>
    <dbReference type="NCBI Taxonomy" id="35128"/>
    <lineage>
        <taxon>Eukaryota</taxon>
        <taxon>Sar</taxon>
        <taxon>Stramenopiles</taxon>
        <taxon>Ochrophyta</taxon>
        <taxon>Bacillariophyta</taxon>
        <taxon>Coscinodiscophyceae</taxon>
        <taxon>Thalassiosirophycidae</taxon>
        <taxon>Thalassiosirales</taxon>
        <taxon>Thalassiosiraceae</taxon>
        <taxon>Thalassiosira</taxon>
    </lineage>
</organism>
<keyword evidence="9" id="KW-0547">Nucleotide-binding</keyword>
<evidence type="ECO:0000259" key="16">
    <source>
        <dbReference type="PROSITE" id="PS50972"/>
    </source>
</evidence>
<dbReference type="InterPro" id="IPR045031">
    <property type="entry name" value="DHP_synth-like"/>
</dbReference>
<reference evidence="17 18" key="2">
    <citation type="journal article" date="2008" name="Nature">
        <title>The Phaeodactylum genome reveals the evolutionary history of diatom genomes.</title>
        <authorList>
            <person name="Bowler C."/>
            <person name="Allen A.E."/>
            <person name="Badger J.H."/>
            <person name="Grimwood J."/>
            <person name="Jabbari K."/>
            <person name="Kuo A."/>
            <person name="Maheswari U."/>
            <person name="Martens C."/>
            <person name="Maumus F."/>
            <person name="Otillar R.P."/>
            <person name="Rayko E."/>
            <person name="Salamov A."/>
            <person name="Vandepoele K."/>
            <person name="Beszteri B."/>
            <person name="Gruber A."/>
            <person name="Heijde M."/>
            <person name="Katinka M."/>
            <person name="Mock T."/>
            <person name="Valentin K."/>
            <person name="Verret F."/>
            <person name="Berges J.A."/>
            <person name="Brownlee C."/>
            <person name="Cadoret J.P."/>
            <person name="Chiovitti A."/>
            <person name="Choi C.J."/>
            <person name="Coesel S."/>
            <person name="De Martino A."/>
            <person name="Detter J.C."/>
            <person name="Durkin C."/>
            <person name="Falciatore A."/>
            <person name="Fournet J."/>
            <person name="Haruta M."/>
            <person name="Huysman M.J."/>
            <person name="Jenkins B.D."/>
            <person name="Jiroutova K."/>
            <person name="Jorgensen R.E."/>
            <person name="Joubert Y."/>
            <person name="Kaplan A."/>
            <person name="Kroger N."/>
            <person name="Kroth P.G."/>
            <person name="La Roche J."/>
            <person name="Lindquist E."/>
            <person name="Lommer M."/>
            <person name="Martin-Jezequel V."/>
            <person name="Lopez P.J."/>
            <person name="Lucas S."/>
            <person name="Mangogna M."/>
            <person name="McGinnis K."/>
            <person name="Medlin L.K."/>
            <person name="Montsant A."/>
            <person name="Oudot-Le Secq M.P."/>
            <person name="Napoli C."/>
            <person name="Obornik M."/>
            <person name="Parker M.S."/>
            <person name="Petit J.L."/>
            <person name="Porcel B.M."/>
            <person name="Poulsen N."/>
            <person name="Robison M."/>
            <person name="Rychlewski L."/>
            <person name="Rynearson T.A."/>
            <person name="Schmutz J."/>
            <person name="Shapiro H."/>
            <person name="Siaut M."/>
            <person name="Stanley M."/>
            <person name="Sussman M.R."/>
            <person name="Taylor A.R."/>
            <person name="Vardi A."/>
            <person name="von Dassow P."/>
            <person name="Vyverman W."/>
            <person name="Willis A."/>
            <person name="Wyrwicz L.S."/>
            <person name="Rokhsar D.S."/>
            <person name="Weissenbach J."/>
            <person name="Armbrust E.V."/>
            <person name="Green B.R."/>
            <person name="Van de Peer Y."/>
            <person name="Grigoriev I.V."/>
        </authorList>
    </citation>
    <scope>NUCLEOTIDE SEQUENCE [LARGE SCALE GENOMIC DNA]</scope>
    <source>
        <strain evidence="17 18">CCMP1335</strain>
    </source>
</reference>
<keyword evidence="10" id="KW-0418">Kinase</keyword>
<evidence type="ECO:0000256" key="5">
    <source>
        <dbReference type="ARBA" id="ARBA00005051"/>
    </source>
</evidence>
<evidence type="ECO:0000256" key="6">
    <source>
        <dbReference type="ARBA" id="ARBA00009951"/>
    </source>
</evidence>
<dbReference type="CDD" id="cd00483">
    <property type="entry name" value="HPPK"/>
    <property type="match status" value="1"/>
</dbReference>
<evidence type="ECO:0000256" key="3">
    <source>
        <dbReference type="ARBA" id="ARBA00001946"/>
    </source>
</evidence>
<comment type="similarity">
    <text evidence="6">In the C-terminal section; belongs to the DHPS family.</text>
</comment>
<evidence type="ECO:0000256" key="2">
    <source>
        <dbReference type="ARBA" id="ARBA00000198"/>
    </source>
</evidence>
<gene>
    <name evidence="17" type="primary">DPS1</name>
    <name evidence="17" type="ORF">THAPSDRAFT_37471</name>
</gene>
<evidence type="ECO:0000313" key="17">
    <source>
        <dbReference type="EMBL" id="EED88797.1"/>
    </source>
</evidence>
<dbReference type="STRING" id="35128.B8CCL4"/>
<name>B8CCL4_THAPS</name>
<dbReference type="NCBIfam" id="TIGR01498">
    <property type="entry name" value="folK"/>
    <property type="match status" value="1"/>
</dbReference>
<feature type="compositionally biased region" description="Polar residues" evidence="15">
    <location>
        <begin position="9"/>
        <end position="19"/>
    </location>
</feature>
<feature type="domain" description="Pterin-binding" evidence="16">
    <location>
        <begin position="232"/>
        <end position="498"/>
    </location>
</feature>
<dbReference type="GO" id="GO:0016301">
    <property type="term" value="F:kinase activity"/>
    <property type="evidence" value="ECO:0007669"/>
    <property type="project" value="UniProtKB-KW"/>
</dbReference>
<evidence type="ECO:0000256" key="14">
    <source>
        <dbReference type="ARBA" id="ARBA00023268"/>
    </source>
</evidence>
<keyword evidence="12" id="KW-0460">Magnesium</keyword>
<evidence type="ECO:0000313" key="18">
    <source>
        <dbReference type="Proteomes" id="UP000001449"/>
    </source>
</evidence>
<dbReference type="NCBIfam" id="TIGR01496">
    <property type="entry name" value="DHPS"/>
    <property type="match status" value="1"/>
</dbReference>
<dbReference type="PROSITE" id="PS00792">
    <property type="entry name" value="DHPS_1"/>
    <property type="match status" value="1"/>
</dbReference>
<comment type="pathway">
    <text evidence="5">Cofactor biosynthesis; tetrahydrofolate biosynthesis; 2-amino-4-hydroxy-6-hydroxymethyl-7,8-dihydropteridine diphosphate from 7,8-dihydroneopterin triphosphate: step 4/4.</text>
</comment>
<keyword evidence="7 17" id="KW-0808">Transferase</keyword>
<keyword evidence="8" id="KW-0479">Metal-binding</keyword>
<proteinExistence type="inferred from homology"/>
<dbReference type="PROSITE" id="PS00793">
    <property type="entry name" value="DHPS_2"/>
    <property type="match status" value="1"/>
</dbReference>
<dbReference type="PANTHER" id="PTHR20941">
    <property type="entry name" value="FOLATE SYNTHESIS PROTEINS"/>
    <property type="match status" value="1"/>
</dbReference>
<sequence>MQLRGGGTARNSTTQQTKQPWRRAYLAVGSNMGNQYQNIATALSLLQADGAVRLIRTSHLRMTAPMYITDQPAFLNGAVEIETLLTPLELLRSIKKVESGVGRDLSGNTQRFGPRPVDLDILLFDGYDIENEDGSAADTLDDNNVNPSSLVMQTDALEIPHPRMAEREFVLSPMCDLERGTEIIHPVLNKTMTKLLTLLVRGTNKNTTKDEPEQAMRVLPLPRGRMLIFNETIVMGILNVTPDSFSDGGKYSDSAEAAAIQALQMEKDGARIIDVGGESTRPGAEEVGVEEELRRVLPVITRIREESDIPISIDTRHSEVAQAAIEAGADIVNDVSGGMHDAAMLQCVASLGVPIILMHMRGNPKTMQSLTNYTASDGVVSGVISELSERSAAAEAAGIPQWLQVLDPGIGFAKNIEDNLSLLKEVDTLRQLCNNLPFLFGPSRKGFIGKLLGETNAEDRDFGTIAACLATLRSSVGKYDACNILRVHNVKAVKQAVLVYEAIVYAEKK</sequence>
<dbReference type="InterPro" id="IPR000550">
    <property type="entry name" value="Hppk"/>
</dbReference>
<comment type="catalytic activity">
    <reaction evidence="1">
        <text>(7,8-dihydropterin-6-yl)methyl diphosphate + 4-aminobenzoate = 7,8-dihydropteroate + diphosphate</text>
        <dbReference type="Rhea" id="RHEA:19949"/>
        <dbReference type="ChEBI" id="CHEBI:17836"/>
        <dbReference type="ChEBI" id="CHEBI:17839"/>
        <dbReference type="ChEBI" id="CHEBI:33019"/>
        <dbReference type="ChEBI" id="CHEBI:72950"/>
        <dbReference type="EC" id="2.5.1.15"/>
    </reaction>
</comment>
<dbReference type="InterPro" id="IPR000489">
    <property type="entry name" value="Pterin-binding_dom"/>
</dbReference>
<dbReference type="Pfam" id="PF00809">
    <property type="entry name" value="Pterin_bind"/>
    <property type="match status" value="1"/>
</dbReference>
<dbReference type="Gene3D" id="3.20.20.20">
    <property type="entry name" value="Dihydropteroate synthase-like"/>
    <property type="match status" value="1"/>
</dbReference>
<dbReference type="GeneID" id="7452714"/>
<keyword evidence="11" id="KW-0067">ATP-binding</keyword>
<dbReference type="InterPro" id="IPR035907">
    <property type="entry name" value="Hppk_sf"/>
</dbReference>
<evidence type="ECO:0000256" key="13">
    <source>
        <dbReference type="ARBA" id="ARBA00022909"/>
    </source>
</evidence>
<dbReference type="Pfam" id="PF01288">
    <property type="entry name" value="HPPK"/>
    <property type="match status" value="1"/>
</dbReference>
<evidence type="ECO:0000256" key="9">
    <source>
        <dbReference type="ARBA" id="ARBA00022741"/>
    </source>
</evidence>
<dbReference type="EC" id="2.5.1.15" evidence="17"/>
<evidence type="ECO:0000256" key="10">
    <source>
        <dbReference type="ARBA" id="ARBA00022777"/>
    </source>
</evidence>
<protein>
    <submittedName>
        <fullName evidence="17">Dihydropteroate synthetase</fullName>
        <ecNumber evidence="17">2.5.1.15</ecNumber>
    </submittedName>
</protein>
<dbReference type="Gene3D" id="3.30.70.560">
    <property type="entry name" value="7,8-Dihydro-6-hydroxymethylpterin-pyrophosphokinase HPPK"/>
    <property type="match status" value="1"/>
</dbReference>
<dbReference type="PROSITE" id="PS00794">
    <property type="entry name" value="HPPK"/>
    <property type="match status" value="1"/>
</dbReference>
<dbReference type="UniPathway" id="UPA00077">
    <property type="reaction ID" value="UER00155"/>
</dbReference>
<keyword evidence="14" id="KW-0511">Multifunctional enzyme</keyword>
<evidence type="ECO:0000256" key="12">
    <source>
        <dbReference type="ARBA" id="ARBA00022842"/>
    </source>
</evidence>
<dbReference type="SUPFAM" id="SSF55083">
    <property type="entry name" value="6-hydroxymethyl-7,8-dihydropterin pyrophosphokinase, HPPK"/>
    <property type="match status" value="1"/>
</dbReference>
<dbReference type="CDD" id="cd00739">
    <property type="entry name" value="DHPS"/>
    <property type="match status" value="1"/>
</dbReference>
<dbReference type="eggNOG" id="KOG2544">
    <property type="taxonomic scope" value="Eukaryota"/>
</dbReference>
<evidence type="ECO:0000256" key="7">
    <source>
        <dbReference type="ARBA" id="ARBA00022679"/>
    </source>
</evidence>
<dbReference type="PROSITE" id="PS50972">
    <property type="entry name" value="PTERIN_BINDING"/>
    <property type="match status" value="1"/>
</dbReference>
<keyword evidence="13" id="KW-0289">Folate biosynthesis</keyword>
<dbReference type="KEGG" id="tps:THAPSDRAFT_37471"/>
<feature type="region of interest" description="Disordered" evidence="15">
    <location>
        <begin position="1"/>
        <end position="20"/>
    </location>
</feature>
<dbReference type="GO" id="GO:0005740">
    <property type="term" value="C:mitochondrial envelope"/>
    <property type="evidence" value="ECO:0000318"/>
    <property type="project" value="GO_Central"/>
</dbReference>